<gene>
    <name evidence="3" type="ORF">FSP39_011414</name>
</gene>
<dbReference type="GO" id="GO:0035591">
    <property type="term" value="F:signaling adaptor activity"/>
    <property type="evidence" value="ECO:0007669"/>
    <property type="project" value="TreeGrafter"/>
</dbReference>
<dbReference type="Gene3D" id="2.30.29.30">
    <property type="entry name" value="Pleckstrin-homology domain (PH domain)/Phosphotyrosine-binding domain (PTB)"/>
    <property type="match status" value="1"/>
</dbReference>
<dbReference type="AlphaFoldDB" id="A0AA88Y755"/>
<dbReference type="SUPFAM" id="SSF50729">
    <property type="entry name" value="PH domain-like"/>
    <property type="match status" value="1"/>
</dbReference>
<evidence type="ECO:0000313" key="3">
    <source>
        <dbReference type="EMBL" id="KAK3099896.1"/>
    </source>
</evidence>
<feature type="region of interest" description="Disordered" evidence="1">
    <location>
        <begin position="451"/>
        <end position="583"/>
    </location>
</feature>
<feature type="compositionally biased region" description="Pro residues" evidence="1">
    <location>
        <begin position="345"/>
        <end position="358"/>
    </location>
</feature>
<feature type="region of interest" description="Disordered" evidence="1">
    <location>
        <begin position="195"/>
        <end position="379"/>
    </location>
</feature>
<comment type="caution">
    <text evidence="3">The sequence shown here is derived from an EMBL/GenBank/DDBJ whole genome shotgun (WGS) entry which is preliminary data.</text>
</comment>
<dbReference type="InterPro" id="IPR011993">
    <property type="entry name" value="PH-like_dom_sf"/>
</dbReference>
<dbReference type="InterPro" id="IPR001849">
    <property type="entry name" value="PH_domain"/>
</dbReference>
<evidence type="ECO:0000256" key="1">
    <source>
        <dbReference type="SAM" id="MobiDB-lite"/>
    </source>
</evidence>
<keyword evidence="4" id="KW-1185">Reference proteome</keyword>
<sequence>MNKIANVVYSGWMVKSPPERKFRLTGAWKIFRAKWKRRFFVLFKPEGSLPHQYVLNYYSDEHCRKPKGYIDLEHCEQIIESLDLDLYPYLLAIKTYHKNKERTYFLATETEEQMSTWVRNLCSVCGLKPEDDSSDLPEQRHHGHGHGHETLDSVKPLPHPTQNVAAPVVNSNIVTQQPTVPLRGGKGREQDGEEYIPISECRSHPIRQDSINSIPDEPAPPPPDKIGANSDLDNEVFHPSTYDTPKSRDQIDNVYKVPPPRIKRNSKEETTLDVYDIPPTRQSPSTPRSSSSESQKADSAYSSQSGLGQTYDYPPSHNDRNLTADDVYDVPPPNPQTLSLNDNTPPRPDAPPVRPPKPNNLHQEQYQNLPPNSKAVQDSSLNGLDLNRVVPPTAAEIGMGSYDIPKSSQQSNNSMYDMPKPAAAGSNLLSSAVPPPQFCGFNKRQHNYLNAGKGYVPGTKRSDSEDNYLPMDGSDSSANTSLNKSVQEGYLDMSHNPQDDYDTPPPARPPPPPRKPANAENDDTYTIFSTSRTRSFKRHGSPQISPRSEGNRPMKPGGFVELPSRADNCHPDCSTSSEDEEEEYLVDPSKVMMPYYIYSAQNHAQGRTNLWGSTPPAPKAQEDLKYLDLDLQDDEPRKSPSYHHGDQSTPTDYKEIDFVKTNALASITRRH</sequence>
<dbReference type="GO" id="GO:0007165">
    <property type="term" value="P:signal transduction"/>
    <property type="evidence" value="ECO:0007669"/>
    <property type="project" value="TreeGrafter"/>
</dbReference>
<dbReference type="PANTHER" id="PTHR45960">
    <property type="entry name" value="GRB2-ASSOCIATED-BINDING PROTEIN"/>
    <property type="match status" value="1"/>
</dbReference>
<feature type="compositionally biased region" description="Polar residues" evidence="1">
    <location>
        <begin position="361"/>
        <end position="379"/>
    </location>
</feature>
<dbReference type="PANTHER" id="PTHR45960:SF2">
    <property type="entry name" value="PROTEIN DAUGHTER OF SEVENLESS"/>
    <property type="match status" value="1"/>
</dbReference>
<proteinExistence type="predicted"/>
<protein>
    <recommendedName>
        <fullName evidence="2">PH domain-containing protein</fullName>
    </recommendedName>
</protein>
<evidence type="ECO:0000259" key="2">
    <source>
        <dbReference type="PROSITE" id="PS50003"/>
    </source>
</evidence>
<dbReference type="Proteomes" id="UP001186944">
    <property type="component" value="Unassembled WGS sequence"/>
</dbReference>
<feature type="region of interest" description="Disordered" evidence="1">
    <location>
        <begin position="130"/>
        <end position="158"/>
    </location>
</feature>
<dbReference type="Pfam" id="PF00169">
    <property type="entry name" value="PH"/>
    <property type="match status" value="1"/>
</dbReference>
<feature type="compositionally biased region" description="Pro residues" evidence="1">
    <location>
        <begin position="503"/>
        <end position="515"/>
    </location>
</feature>
<dbReference type="GO" id="GO:0005737">
    <property type="term" value="C:cytoplasm"/>
    <property type="evidence" value="ECO:0007669"/>
    <property type="project" value="TreeGrafter"/>
</dbReference>
<dbReference type="EMBL" id="VSWD01000006">
    <property type="protein sequence ID" value="KAK3099896.1"/>
    <property type="molecule type" value="Genomic_DNA"/>
</dbReference>
<feature type="compositionally biased region" description="Low complexity" evidence="1">
    <location>
        <begin position="278"/>
        <end position="303"/>
    </location>
</feature>
<feature type="compositionally biased region" description="Polar residues" evidence="1">
    <location>
        <begin position="474"/>
        <end position="486"/>
    </location>
</feature>
<evidence type="ECO:0000313" key="4">
    <source>
        <dbReference type="Proteomes" id="UP001186944"/>
    </source>
</evidence>
<dbReference type="PROSITE" id="PS50003">
    <property type="entry name" value="PH_DOMAIN"/>
    <property type="match status" value="1"/>
</dbReference>
<feature type="domain" description="PH" evidence="2">
    <location>
        <begin position="6"/>
        <end position="126"/>
    </location>
</feature>
<dbReference type="InterPro" id="IPR046355">
    <property type="entry name" value="Gab1-4-like"/>
</dbReference>
<feature type="compositionally biased region" description="Polar residues" evidence="1">
    <location>
        <begin position="524"/>
        <end position="533"/>
    </location>
</feature>
<organism evidence="3 4">
    <name type="scientific">Pinctada imbricata</name>
    <name type="common">Atlantic pearl-oyster</name>
    <name type="synonym">Pinctada martensii</name>
    <dbReference type="NCBI Taxonomy" id="66713"/>
    <lineage>
        <taxon>Eukaryota</taxon>
        <taxon>Metazoa</taxon>
        <taxon>Spiralia</taxon>
        <taxon>Lophotrochozoa</taxon>
        <taxon>Mollusca</taxon>
        <taxon>Bivalvia</taxon>
        <taxon>Autobranchia</taxon>
        <taxon>Pteriomorphia</taxon>
        <taxon>Pterioida</taxon>
        <taxon>Pterioidea</taxon>
        <taxon>Pteriidae</taxon>
        <taxon>Pinctada</taxon>
    </lineage>
</organism>
<reference evidence="3" key="1">
    <citation type="submission" date="2019-08" db="EMBL/GenBank/DDBJ databases">
        <title>The improved chromosome-level genome for the pearl oyster Pinctada fucata martensii using PacBio sequencing and Hi-C.</title>
        <authorList>
            <person name="Zheng Z."/>
        </authorList>
    </citation>
    <scope>NUCLEOTIDE SEQUENCE</scope>
    <source>
        <strain evidence="3">ZZ-2019</strain>
        <tissue evidence="3">Adductor muscle</tissue>
    </source>
</reference>
<name>A0AA88Y755_PINIB</name>
<feature type="region of interest" description="Disordered" evidence="1">
    <location>
        <begin position="629"/>
        <end position="655"/>
    </location>
</feature>
<dbReference type="SMART" id="SM00233">
    <property type="entry name" value="PH"/>
    <property type="match status" value="1"/>
</dbReference>
<accession>A0AA88Y755</accession>